<gene>
    <name evidence="2" type="ORF">TSUD_152640</name>
</gene>
<evidence type="ECO:0000313" key="3">
    <source>
        <dbReference type="Proteomes" id="UP000242715"/>
    </source>
</evidence>
<accession>A0A2Z6MK51</accession>
<organism evidence="2 3">
    <name type="scientific">Trifolium subterraneum</name>
    <name type="common">Subterranean clover</name>
    <dbReference type="NCBI Taxonomy" id="3900"/>
    <lineage>
        <taxon>Eukaryota</taxon>
        <taxon>Viridiplantae</taxon>
        <taxon>Streptophyta</taxon>
        <taxon>Embryophyta</taxon>
        <taxon>Tracheophyta</taxon>
        <taxon>Spermatophyta</taxon>
        <taxon>Magnoliopsida</taxon>
        <taxon>eudicotyledons</taxon>
        <taxon>Gunneridae</taxon>
        <taxon>Pentapetalae</taxon>
        <taxon>rosids</taxon>
        <taxon>fabids</taxon>
        <taxon>Fabales</taxon>
        <taxon>Fabaceae</taxon>
        <taxon>Papilionoideae</taxon>
        <taxon>50 kb inversion clade</taxon>
        <taxon>NPAAA clade</taxon>
        <taxon>Hologalegina</taxon>
        <taxon>IRL clade</taxon>
        <taxon>Trifolieae</taxon>
        <taxon>Trifolium</taxon>
    </lineage>
</organism>
<feature type="region of interest" description="Disordered" evidence="1">
    <location>
        <begin position="1"/>
        <end position="89"/>
    </location>
</feature>
<evidence type="ECO:0000313" key="2">
    <source>
        <dbReference type="EMBL" id="GAU32904.1"/>
    </source>
</evidence>
<proteinExistence type="predicted"/>
<feature type="compositionally biased region" description="Acidic residues" evidence="1">
    <location>
        <begin position="80"/>
        <end position="89"/>
    </location>
</feature>
<dbReference type="EMBL" id="DF973511">
    <property type="protein sequence ID" value="GAU32904.1"/>
    <property type="molecule type" value="Genomic_DNA"/>
</dbReference>
<feature type="compositionally biased region" description="Basic and acidic residues" evidence="1">
    <location>
        <begin position="21"/>
        <end position="47"/>
    </location>
</feature>
<protein>
    <submittedName>
        <fullName evidence="2">Uncharacterized protein</fullName>
    </submittedName>
</protein>
<reference evidence="3" key="1">
    <citation type="journal article" date="2017" name="Front. Plant Sci.">
        <title>Climate Clever Clovers: New Paradigm to Reduce the Environmental Footprint of Ruminants by Breeding Low Methanogenic Forages Utilizing Haplotype Variation.</title>
        <authorList>
            <person name="Kaur P."/>
            <person name="Appels R."/>
            <person name="Bayer P.E."/>
            <person name="Keeble-Gagnere G."/>
            <person name="Wang J."/>
            <person name="Hirakawa H."/>
            <person name="Shirasawa K."/>
            <person name="Vercoe P."/>
            <person name="Stefanova K."/>
            <person name="Durmic Z."/>
            <person name="Nichols P."/>
            <person name="Revell C."/>
            <person name="Isobe S.N."/>
            <person name="Edwards D."/>
            <person name="Erskine W."/>
        </authorList>
    </citation>
    <scope>NUCLEOTIDE SEQUENCE [LARGE SCALE GENOMIC DNA]</scope>
    <source>
        <strain evidence="3">cv. Daliak</strain>
    </source>
</reference>
<evidence type="ECO:0000256" key="1">
    <source>
        <dbReference type="SAM" id="MobiDB-lite"/>
    </source>
</evidence>
<name>A0A2Z6MK51_TRISU</name>
<sequence length="89" mass="10431">MERKTEHNQKKLNRTATGEEAEQRPQNDAIEQNRKTKKEEDAIERTSESYPRWKKHRGNWCGGTTPKGMIAPPRAGGYIFEEEDWDEEV</sequence>
<keyword evidence="3" id="KW-1185">Reference proteome</keyword>
<dbReference type="Proteomes" id="UP000242715">
    <property type="component" value="Unassembled WGS sequence"/>
</dbReference>
<dbReference type="AlphaFoldDB" id="A0A2Z6MK51"/>